<dbReference type="SUPFAM" id="SSF50965">
    <property type="entry name" value="Galactose oxidase, central domain"/>
    <property type="match status" value="1"/>
</dbReference>
<dbReference type="SUPFAM" id="SSF51126">
    <property type="entry name" value="Pectin lyase-like"/>
    <property type="match status" value="1"/>
</dbReference>
<comment type="pathway">
    <text evidence="1">Glycan metabolism; pectin degradation; 2-dehydro-3-deoxy-D-gluconate from pectin: step 1/5.</text>
</comment>
<keyword evidence="3" id="KW-0378">Hydrolase</keyword>
<keyword evidence="2" id="KW-0732">Signal</keyword>
<dbReference type="InterPro" id="IPR011043">
    <property type="entry name" value="Gal_Oxase/kelch_b-propeller"/>
</dbReference>
<dbReference type="InterPro" id="IPR012334">
    <property type="entry name" value="Pectin_lyas_fold"/>
</dbReference>
<evidence type="ECO:0000256" key="3">
    <source>
        <dbReference type="ARBA" id="ARBA00022801"/>
    </source>
</evidence>
<dbReference type="Gene3D" id="2.160.20.10">
    <property type="entry name" value="Single-stranded right-handed beta-helix, Pectin lyase-like"/>
    <property type="match status" value="1"/>
</dbReference>
<feature type="domain" description="WSC" evidence="6">
    <location>
        <begin position="98"/>
        <end position="192"/>
    </location>
</feature>
<keyword evidence="8" id="KW-1185">Reference proteome</keyword>
<evidence type="ECO:0000256" key="2">
    <source>
        <dbReference type="ARBA" id="ARBA00022729"/>
    </source>
</evidence>
<name>A0ABR3R734_9PLEO</name>
<organism evidence="7 8">
    <name type="scientific">Nothophoma quercina</name>
    <dbReference type="NCBI Taxonomy" id="749835"/>
    <lineage>
        <taxon>Eukaryota</taxon>
        <taxon>Fungi</taxon>
        <taxon>Dikarya</taxon>
        <taxon>Ascomycota</taxon>
        <taxon>Pezizomycotina</taxon>
        <taxon>Dothideomycetes</taxon>
        <taxon>Pleosporomycetidae</taxon>
        <taxon>Pleosporales</taxon>
        <taxon>Pleosporineae</taxon>
        <taxon>Didymellaceae</taxon>
        <taxon>Nothophoma</taxon>
    </lineage>
</organism>
<dbReference type="InterPro" id="IPR015202">
    <property type="entry name" value="GO-like_E_set"/>
</dbReference>
<feature type="active site" evidence="5">
    <location>
        <position position="997"/>
    </location>
</feature>
<dbReference type="InterPro" id="IPR013783">
    <property type="entry name" value="Ig-like_fold"/>
</dbReference>
<dbReference type="InterPro" id="IPR033131">
    <property type="entry name" value="Pectinesterase_Asp_AS"/>
</dbReference>
<feature type="domain" description="WSC" evidence="6">
    <location>
        <begin position="1"/>
        <end position="70"/>
    </location>
</feature>
<protein>
    <recommendedName>
        <fullName evidence="6">WSC domain-containing protein</fullName>
    </recommendedName>
</protein>
<evidence type="ECO:0000256" key="4">
    <source>
        <dbReference type="ARBA" id="ARBA00023085"/>
    </source>
</evidence>
<dbReference type="InterPro" id="IPR000070">
    <property type="entry name" value="Pectinesterase_cat"/>
</dbReference>
<dbReference type="Proteomes" id="UP001521222">
    <property type="component" value="Unassembled WGS sequence"/>
</dbReference>
<dbReference type="SUPFAM" id="SSF81296">
    <property type="entry name" value="E set domains"/>
    <property type="match status" value="1"/>
</dbReference>
<dbReference type="CDD" id="cd02851">
    <property type="entry name" value="E_set_GO_C"/>
    <property type="match status" value="1"/>
</dbReference>
<dbReference type="Pfam" id="PF01822">
    <property type="entry name" value="WSC"/>
    <property type="match status" value="2"/>
</dbReference>
<dbReference type="InterPro" id="IPR037293">
    <property type="entry name" value="Gal_Oxidase_central_sf"/>
</dbReference>
<dbReference type="InterPro" id="IPR002889">
    <property type="entry name" value="WSC_carb-bd"/>
</dbReference>
<dbReference type="InterPro" id="IPR014756">
    <property type="entry name" value="Ig_E-set"/>
</dbReference>
<comment type="caution">
    <text evidence="7">The sequence shown here is derived from an EMBL/GenBank/DDBJ whole genome shotgun (WGS) entry which is preliminary data.</text>
</comment>
<dbReference type="EMBL" id="JAKIXB020000018">
    <property type="protein sequence ID" value="KAL1600248.1"/>
    <property type="molecule type" value="Genomic_DNA"/>
</dbReference>
<evidence type="ECO:0000313" key="8">
    <source>
        <dbReference type="Proteomes" id="UP001521222"/>
    </source>
</evidence>
<dbReference type="PANTHER" id="PTHR32208">
    <property type="entry name" value="SECRETED PROTEIN-RELATED"/>
    <property type="match status" value="1"/>
</dbReference>
<dbReference type="PROSITE" id="PS51212">
    <property type="entry name" value="WSC"/>
    <property type="match status" value="2"/>
</dbReference>
<dbReference type="Pfam" id="PF01095">
    <property type="entry name" value="Pectinesterase"/>
    <property type="match status" value="1"/>
</dbReference>
<reference evidence="7 8" key="1">
    <citation type="submission" date="2024-02" db="EMBL/GenBank/DDBJ databases">
        <title>De novo assembly and annotation of 12 fungi associated with fruit tree decline syndrome in Ontario, Canada.</title>
        <authorList>
            <person name="Sulman M."/>
            <person name="Ellouze W."/>
            <person name="Ilyukhin E."/>
        </authorList>
    </citation>
    <scope>NUCLEOTIDE SEQUENCE [LARGE SCALE GENOMIC DNA]</scope>
    <source>
        <strain evidence="7 8">M97-236</strain>
    </source>
</reference>
<accession>A0ABR3R734</accession>
<sequence length="1139" mass="123665">MTNEKCRNACRAGGYVLAGTEYAGECFCGNVLQGVGAPASDGEAQCNMKCNGNQTEICGGPNRLSLFRYYLGNEPAVSTTRVSSSSSAAPVATGLPEGFEYKGCYVDGPGYRVMQNQQPDDAQMTISSCSSRCAGLGYDVAGMEYHTQCFCDTMLRFGAYLASDDAQCNTPCGGNSAQKCGGGDRLSVYSSQKTLKIIKKPAPTEQVGNWTYQGCATSNGGQWNKPLPWKLSNETGNTPEWSVRLNNVSESECNTPCPGDPEAICGQGNRLTWYKWNGTDPLYVFNYPQGAEAGRYEFLVGGPVIPLIAQPLINGKVSFLEKNGTNINGTGSYELDPSPATSNGHDIFTAFREVYGLKTDVFCSASLTMPDRAGRVINIGGWSGDSLFGVRMFTPSGTSGINGSSEWQENFNEISLQTTRWYPTGLMLPNGSMLIVGGENGSNGPPVPNMEILPRVGPLKHAQYLLDTDPNNLYPFLAVLPSGGIFIQYYNEARILDERSLDTIKILPKAPAAVNDDAGGRTYPLEGSMVLLPQRYPYTEPLEVLICGGGGAGWGLDNCLTTQPDLPSPKWTIERMPSRRVMSCMTTLPDGTFMILNGAEEGVAGFGLGDDSNLNALLYDSKKPKHHRISMMANTTIARMYHSEAVLLDDGRVLVSGSDPEDDKHPQEYRLEVFIPPYLTSGKPRPSFTIDNIDWINGAEYNFQVVSGSNDNITVSLLGSEASTHGNSMGSRILIPEVNCQSFPTCTVAAPLGPYIAPPGWYRMFVLNKDIPSVATWVRIGGDPGRLGDWPDVADFKPLPGVGPVKDLKASPNTTTKTDGQKFNSKNERITPARGALVVDASGKLQNSYRNISAAVSALSNNTAAHTIYIAPGTYAEQVYIPPLAGPLTVQGYTKDARSYKDNKVTITGNLSRQTPGLANNDATATVRLWTSNVKFYNLNIANTFGQADSGGQALALSAQKTNQGFYACKITGYQDTIYANEGRQIYAKSYIEGAVDFIFGLRASAWFEKVDIRTIGSGFITANGRDAANNTSIYVFNQADVRGTSGTNSTYLGRPWRQWSRVIFQRSYLSDVIRPEGWSRWDAVQPVNNVVYEEYKNYGPGASGPRANFSSQLDKPIKIEDVLARNFEKEVWVDTAYL</sequence>
<keyword evidence="4" id="KW-0063">Aspartyl esterase</keyword>
<evidence type="ECO:0000256" key="5">
    <source>
        <dbReference type="PROSITE-ProRule" id="PRU10040"/>
    </source>
</evidence>
<evidence type="ECO:0000313" key="7">
    <source>
        <dbReference type="EMBL" id="KAL1600248.1"/>
    </source>
</evidence>
<proteinExistence type="predicted"/>
<dbReference type="PROSITE" id="PS00503">
    <property type="entry name" value="PECTINESTERASE_2"/>
    <property type="match status" value="1"/>
</dbReference>
<dbReference type="Gene3D" id="2.130.10.80">
    <property type="entry name" value="Galactose oxidase/kelch, beta-propeller"/>
    <property type="match status" value="1"/>
</dbReference>
<dbReference type="Gene3D" id="2.60.40.10">
    <property type="entry name" value="Immunoglobulins"/>
    <property type="match status" value="1"/>
</dbReference>
<gene>
    <name evidence="7" type="ORF">SLS59_005872</name>
</gene>
<dbReference type="InterPro" id="IPR009880">
    <property type="entry name" value="Glyoxal_oxidase_N"/>
</dbReference>
<dbReference type="SMART" id="SM00321">
    <property type="entry name" value="WSC"/>
    <property type="match status" value="2"/>
</dbReference>
<dbReference type="Pfam" id="PF07250">
    <property type="entry name" value="Glyoxal_oxid_N"/>
    <property type="match status" value="1"/>
</dbReference>
<evidence type="ECO:0000259" key="6">
    <source>
        <dbReference type="PROSITE" id="PS51212"/>
    </source>
</evidence>
<evidence type="ECO:0000256" key="1">
    <source>
        <dbReference type="ARBA" id="ARBA00005184"/>
    </source>
</evidence>
<dbReference type="Pfam" id="PF09118">
    <property type="entry name" value="GO-like_E_set"/>
    <property type="match status" value="1"/>
</dbReference>
<dbReference type="InterPro" id="IPR011050">
    <property type="entry name" value="Pectin_lyase_fold/virulence"/>
</dbReference>
<dbReference type="PANTHER" id="PTHR32208:SF105">
    <property type="entry name" value="COPPER RADICAL OXIDASE"/>
    <property type="match status" value="1"/>
</dbReference>